<dbReference type="PANTHER" id="PTHR36840:SF1">
    <property type="entry name" value="BLL5714 PROTEIN"/>
    <property type="match status" value="1"/>
</dbReference>
<dbReference type="OrthoDB" id="191995at2759"/>
<feature type="transmembrane region" description="Helical" evidence="2">
    <location>
        <begin position="241"/>
        <end position="258"/>
    </location>
</feature>
<evidence type="ECO:0000313" key="4">
    <source>
        <dbReference type="Proteomes" id="UP000756346"/>
    </source>
</evidence>
<evidence type="ECO:0000313" key="3">
    <source>
        <dbReference type="EMBL" id="KAH7026604.1"/>
    </source>
</evidence>
<dbReference type="Proteomes" id="UP000756346">
    <property type="component" value="Unassembled WGS sequence"/>
</dbReference>
<organism evidence="3 4">
    <name type="scientific">Microdochium trichocladiopsis</name>
    <dbReference type="NCBI Taxonomy" id="1682393"/>
    <lineage>
        <taxon>Eukaryota</taxon>
        <taxon>Fungi</taxon>
        <taxon>Dikarya</taxon>
        <taxon>Ascomycota</taxon>
        <taxon>Pezizomycotina</taxon>
        <taxon>Sordariomycetes</taxon>
        <taxon>Xylariomycetidae</taxon>
        <taxon>Xylariales</taxon>
        <taxon>Microdochiaceae</taxon>
        <taxon>Microdochium</taxon>
    </lineage>
</organism>
<keyword evidence="2" id="KW-0812">Transmembrane</keyword>
<dbReference type="GeneID" id="70180005"/>
<dbReference type="PANTHER" id="PTHR36840">
    <property type="entry name" value="BLL5714 PROTEIN"/>
    <property type="match status" value="1"/>
</dbReference>
<evidence type="ECO:0000256" key="1">
    <source>
        <dbReference type="SAM" id="MobiDB-lite"/>
    </source>
</evidence>
<protein>
    <submittedName>
        <fullName evidence="3">Bacterial low temperature requirement A protein-domain-containing protein</fullName>
    </submittedName>
</protein>
<gene>
    <name evidence="3" type="ORF">B0I36DRAFT_249224</name>
</gene>
<name>A0A9P9BKG4_9PEZI</name>
<dbReference type="Pfam" id="PF06772">
    <property type="entry name" value="LtrA"/>
    <property type="match status" value="1"/>
</dbReference>
<feature type="transmembrane region" description="Helical" evidence="2">
    <location>
        <begin position="169"/>
        <end position="188"/>
    </location>
</feature>
<feature type="transmembrane region" description="Helical" evidence="2">
    <location>
        <begin position="101"/>
        <end position="119"/>
    </location>
</feature>
<keyword evidence="4" id="KW-1185">Reference proteome</keyword>
<feature type="transmembrane region" description="Helical" evidence="2">
    <location>
        <begin position="342"/>
        <end position="364"/>
    </location>
</feature>
<dbReference type="EMBL" id="JAGTJQ010000008">
    <property type="protein sequence ID" value="KAH7026604.1"/>
    <property type="molecule type" value="Genomic_DNA"/>
</dbReference>
<comment type="caution">
    <text evidence="3">The sequence shown here is derived from an EMBL/GenBank/DDBJ whole genome shotgun (WGS) entry which is preliminary data.</text>
</comment>
<dbReference type="AlphaFoldDB" id="A0A9P9BKG4"/>
<keyword evidence="2" id="KW-0472">Membrane</keyword>
<evidence type="ECO:0000256" key="2">
    <source>
        <dbReference type="SAM" id="Phobius"/>
    </source>
</evidence>
<dbReference type="RefSeq" id="XP_046009821.1">
    <property type="nucleotide sequence ID" value="XM_046150459.1"/>
</dbReference>
<sequence>MNCNELQEQARPSRYLVKRPKALQWFHNGRLYKASDEERQAGRFELFLDLLYVAIVANFSEELAEHPDGAHLAKYILIFAPAWHIWADLREIMNSYYTDDLAQRLVILWVMALLVLYANNAPVIGSGADAAESLAAIQTAAGAYVAARFTAAAVFLVSSFASYQHRVQARIMAGFMLGGMLLTIPLFLPGVDLATGKAPVAAVLIVYQEATWALTLSPWIKRRLRLTYSTAVDIAHEIDRLAAFFIIILGEFVYSVIVGNPAGVGLTSGYAKAVCVLVVAFCLNWLYVSGDGSLAATHPIRRSAWTAFGFFLLHLPLSASFLIGGHVAAIGVGEEVYEMGQEWLLCGGLATGLACLWVYAMLYSSHDDADHHDGRNGNGLLLPKTLRIGMRLVGAILLVFLPLMTRKQTGGNEPAVDARTFLAIVTAIVVFITLWEMIGGLTRDFAVFEKWDKEARNPPVENGSDEPGLVEDGHSDE</sequence>
<feature type="transmembrane region" description="Helical" evidence="2">
    <location>
        <begin position="139"/>
        <end position="157"/>
    </location>
</feature>
<feature type="transmembrane region" description="Helical" evidence="2">
    <location>
        <begin position="385"/>
        <end position="404"/>
    </location>
</feature>
<feature type="transmembrane region" description="Helical" evidence="2">
    <location>
        <begin position="308"/>
        <end position="330"/>
    </location>
</feature>
<feature type="region of interest" description="Disordered" evidence="1">
    <location>
        <begin position="456"/>
        <end position="477"/>
    </location>
</feature>
<reference evidence="3" key="1">
    <citation type="journal article" date="2021" name="Nat. Commun.">
        <title>Genetic determinants of endophytism in the Arabidopsis root mycobiome.</title>
        <authorList>
            <person name="Mesny F."/>
            <person name="Miyauchi S."/>
            <person name="Thiergart T."/>
            <person name="Pickel B."/>
            <person name="Atanasova L."/>
            <person name="Karlsson M."/>
            <person name="Huettel B."/>
            <person name="Barry K.W."/>
            <person name="Haridas S."/>
            <person name="Chen C."/>
            <person name="Bauer D."/>
            <person name="Andreopoulos W."/>
            <person name="Pangilinan J."/>
            <person name="LaButti K."/>
            <person name="Riley R."/>
            <person name="Lipzen A."/>
            <person name="Clum A."/>
            <person name="Drula E."/>
            <person name="Henrissat B."/>
            <person name="Kohler A."/>
            <person name="Grigoriev I.V."/>
            <person name="Martin F.M."/>
            <person name="Hacquard S."/>
        </authorList>
    </citation>
    <scope>NUCLEOTIDE SEQUENCE</scope>
    <source>
        <strain evidence="3">MPI-CAGE-CH-0230</strain>
    </source>
</reference>
<accession>A0A9P9BKG4</accession>
<feature type="transmembrane region" description="Helical" evidence="2">
    <location>
        <begin position="200"/>
        <end position="220"/>
    </location>
</feature>
<proteinExistence type="predicted"/>
<dbReference type="InterPro" id="IPR010640">
    <property type="entry name" value="Low_temperature_requirement_A"/>
</dbReference>
<feature type="transmembrane region" description="Helical" evidence="2">
    <location>
        <begin position="416"/>
        <end position="435"/>
    </location>
</feature>
<feature type="transmembrane region" description="Helical" evidence="2">
    <location>
        <begin position="270"/>
        <end position="288"/>
    </location>
</feature>
<keyword evidence="2" id="KW-1133">Transmembrane helix</keyword>